<proteinExistence type="predicted"/>
<evidence type="ECO:0000259" key="3">
    <source>
        <dbReference type="PROSITE" id="PS50977"/>
    </source>
</evidence>
<dbReference type="RefSeq" id="WP_126141851.1">
    <property type="nucleotide sequence ID" value="NZ_RXHU01000039.1"/>
</dbReference>
<organism evidence="4 5">
    <name type="scientific">Paenibacillus whitsoniae</name>
    <dbReference type="NCBI Taxonomy" id="2496558"/>
    <lineage>
        <taxon>Bacteria</taxon>
        <taxon>Bacillati</taxon>
        <taxon>Bacillota</taxon>
        <taxon>Bacilli</taxon>
        <taxon>Bacillales</taxon>
        <taxon>Paenibacillaceae</taxon>
        <taxon>Paenibacillus</taxon>
    </lineage>
</organism>
<gene>
    <name evidence="4" type="ORF">EJQ19_13985</name>
</gene>
<accession>A0A3S0CBD3</accession>
<protein>
    <submittedName>
        <fullName evidence="4">TetR/AcrR family transcriptional regulator</fullName>
    </submittedName>
</protein>
<dbReference type="Pfam" id="PF00440">
    <property type="entry name" value="TetR_N"/>
    <property type="match status" value="1"/>
</dbReference>
<dbReference type="InterPro" id="IPR001647">
    <property type="entry name" value="HTH_TetR"/>
</dbReference>
<dbReference type="PANTHER" id="PTHR43479">
    <property type="entry name" value="ACREF/ENVCD OPERON REPRESSOR-RELATED"/>
    <property type="match status" value="1"/>
</dbReference>
<dbReference type="PRINTS" id="PR00455">
    <property type="entry name" value="HTHTETR"/>
</dbReference>
<evidence type="ECO:0000313" key="5">
    <source>
        <dbReference type="Proteomes" id="UP000276128"/>
    </source>
</evidence>
<sequence length="217" mass="25257">MSPRTKKQNELIREQRKQEILQAAIRVYVEKGYAAATLGDIAIQAGLAHGLVYYYFKNKKQLFRELYEYMTEQSLRYTTTYFEQDMPVLAQFQSYAKLICERVITDSQTQRFYMRISLDLHHLYEPGELSPFDWMKSFIQPMVRAIDKGIQHGMIRPGDASLMAMQFWGAISQGMNYLDQLVQELTAQGLTETEVNHTMSEKFDQIAESATSFFKPD</sequence>
<dbReference type="Gene3D" id="1.10.357.10">
    <property type="entry name" value="Tetracycline Repressor, domain 2"/>
    <property type="match status" value="1"/>
</dbReference>
<dbReference type="InterPro" id="IPR009057">
    <property type="entry name" value="Homeodomain-like_sf"/>
</dbReference>
<dbReference type="GO" id="GO:0003677">
    <property type="term" value="F:DNA binding"/>
    <property type="evidence" value="ECO:0007669"/>
    <property type="project" value="UniProtKB-UniRule"/>
</dbReference>
<evidence type="ECO:0000256" key="1">
    <source>
        <dbReference type="ARBA" id="ARBA00023125"/>
    </source>
</evidence>
<dbReference type="OrthoDB" id="2373640at2"/>
<name>A0A3S0CBD3_9BACL</name>
<feature type="DNA-binding region" description="H-T-H motif" evidence="2">
    <location>
        <begin position="37"/>
        <end position="56"/>
    </location>
</feature>
<evidence type="ECO:0000256" key="2">
    <source>
        <dbReference type="PROSITE-ProRule" id="PRU00335"/>
    </source>
</evidence>
<comment type="caution">
    <text evidence="4">The sequence shown here is derived from an EMBL/GenBank/DDBJ whole genome shotgun (WGS) entry which is preliminary data.</text>
</comment>
<reference evidence="4 5" key="1">
    <citation type="submission" date="2018-12" db="EMBL/GenBank/DDBJ databases">
        <title>Bacillus ochoae sp. nov., Paenibacillus whitsoniae sp. nov., Paenibacillus spiritus sp. nov. Isolated from the Mars Exploration Rover during spacecraft assembly.</title>
        <authorList>
            <person name="Seuylemezian A."/>
            <person name="Vaishampayan P."/>
        </authorList>
    </citation>
    <scope>NUCLEOTIDE SEQUENCE [LARGE SCALE GENOMIC DNA]</scope>
    <source>
        <strain evidence="4 5">MER 54</strain>
    </source>
</reference>
<dbReference type="AlphaFoldDB" id="A0A3S0CBD3"/>
<dbReference type="PROSITE" id="PS50977">
    <property type="entry name" value="HTH_TETR_2"/>
    <property type="match status" value="1"/>
</dbReference>
<evidence type="ECO:0000313" key="4">
    <source>
        <dbReference type="EMBL" id="RTE09075.1"/>
    </source>
</evidence>
<dbReference type="PROSITE" id="PS01081">
    <property type="entry name" value="HTH_TETR_1"/>
    <property type="match status" value="1"/>
</dbReference>
<dbReference type="SUPFAM" id="SSF48498">
    <property type="entry name" value="Tetracyclin repressor-like, C-terminal domain"/>
    <property type="match status" value="1"/>
</dbReference>
<feature type="domain" description="HTH tetR-type" evidence="3">
    <location>
        <begin position="14"/>
        <end position="74"/>
    </location>
</feature>
<dbReference type="InterPro" id="IPR050624">
    <property type="entry name" value="HTH-type_Tx_Regulator"/>
</dbReference>
<dbReference type="SUPFAM" id="SSF46689">
    <property type="entry name" value="Homeodomain-like"/>
    <property type="match status" value="1"/>
</dbReference>
<dbReference type="PANTHER" id="PTHR43479:SF21">
    <property type="entry name" value="TRANSCRIPTIONAL REGULATOR, TETR FAMILY"/>
    <property type="match status" value="1"/>
</dbReference>
<keyword evidence="1 2" id="KW-0238">DNA-binding</keyword>
<dbReference type="Proteomes" id="UP000276128">
    <property type="component" value="Unassembled WGS sequence"/>
</dbReference>
<dbReference type="EMBL" id="RXHU01000039">
    <property type="protein sequence ID" value="RTE09075.1"/>
    <property type="molecule type" value="Genomic_DNA"/>
</dbReference>
<dbReference type="InterPro" id="IPR036271">
    <property type="entry name" value="Tet_transcr_reg_TetR-rel_C_sf"/>
</dbReference>
<keyword evidence="5" id="KW-1185">Reference proteome</keyword>
<dbReference type="InterPro" id="IPR023772">
    <property type="entry name" value="DNA-bd_HTH_TetR-type_CS"/>
</dbReference>